<dbReference type="EMBL" id="CAEZXN010000071">
    <property type="protein sequence ID" value="CAB4710376.1"/>
    <property type="molecule type" value="Genomic_DNA"/>
</dbReference>
<reference evidence="1" key="1">
    <citation type="submission" date="2020-05" db="EMBL/GenBank/DDBJ databases">
        <authorList>
            <person name="Chiriac C."/>
            <person name="Salcher M."/>
            <person name="Ghai R."/>
            <person name="Kavagutti S V."/>
        </authorList>
    </citation>
    <scope>NUCLEOTIDE SEQUENCE</scope>
</reference>
<proteinExistence type="predicted"/>
<organism evidence="1">
    <name type="scientific">freshwater metagenome</name>
    <dbReference type="NCBI Taxonomy" id="449393"/>
    <lineage>
        <taxon>unclassified sequences</taxon>
        <taxon>metagenomes</taxon>
        <taxon>ecological metagenomes</taxon>
    </lineage>
</organism>
<protein>
    <submittedName>
        <fullName evidence="1">Unannotated protein</fullName>
    </submittedName>
</protein>
<gene>
    <name evidence="1" type="ORF">UFOPK2423_01695</name>
</gene>
<sequence>MIEAGVHATGICSFELGVKVDLIVCWISETVKALAGVHEAGIYFDDERIFAGQVIEEERLSIELICVDCLSVEFGFDQFLGDNVNKG</sequence>
<evidence type="ECO:0000313" key="1">
    <source>
        <dbReference type="EMBL" id="CAB4710376.1"/>
    </source>
</evidence>
<name>A0A6J6QI27_9ZZZZ</name>
<accession>A0A6J6QI27</accession>
<dbReference type="AlphaFoldDB" id="A0A6J6QI27"/>